<accession>A0A6B1DWX5</accession>
<dbReference type="InterPro" id="IPR051549">
    <property type="entry name" value="PEP_Utilizing_Enz"/>
</dbReference>
<protein>
    <submittedName>
        <fullName evidence="3">Phosphoenolpyruvate synthase</fullName>
    </submittedName>
</protein>
<dbReference type="Pfam" id="PF00391">
    <property type="entry name" value="PEP-utilizers"/>
    <property type="match status" value="1"/>
</dbReference>
<keyword evidence="3" id="KW-0670">Pyruvate</keyword>
<dbReference type="SUPFAM" id="SSF56059">
    <property type="entry name" value="Glutathione synthetase ATP-binding domain-like"/>
    <property type="match status" value="1"/>
</dbReference>
<reference evidence="3" key="1">
    <citation type="submission" date="2019-09" db="EMBL/GenBank/DDBJ databases">
        <title>Characterisation of the sponge microbiome using genome-centric metagenomics.</title>
        <authorList>
            <person name="Engelberts J.P."/>
            <person name="Robbins S.J."/>
            <person name="De Goeij J.M."/>
            <person name="Aranda M."/>
            <person name="Bell S.C."/>
            <person name="Webster N.S."/>
        </authorList>
    </citation>
    <scope>NUCLEOTIDE SEQUENCE</scope>
    <source>
        <strain evidence="3">SB0662_bin_9</strain>
    </source>
</reference>
<dbReference type="PANTHER" id="PTHR43615">
    <property type="entry name" value="PHOSPHOENOLPYRUVATE SYNTHASE-RELATED"/>
    <property type="match status" value="1"/>
</dbReference>
<feature type="domain" description="Pyruvate phosphate dikinase AMP/ATP-binding" evidence="2">
    <location>
        <begin position="41"/>
        <end position="336"/>
    </location>
</feature>
<feature type="domain" description="PEP-utilising enzyme mobile" evidence="1">
    <location>
        <begin position="842"/>
        <end position="912"/>
    </location>
</feature>
<dbReference type="Gene3D" id="3.30.1490.20">
    <property type="entry name" value="ATP-grasp fold, A domain"/>
    <property type="match status" value="1"/>
</dbReference>
<evidence type="ECO:0000259" key="1">
    <source>
        <dbReference type="Pfam" id="PF00391"/>
    </source>
</evidence>
<sequence length="918" mass="100261">MFPRREPQKTDHEFYSASQSFPGHNPMYCIPLNTYRISLARVGGKGLNLTKLTQAGFPVPGGFIITTDGYEAFVKSAGITGWMATEADRIDMSDPDAVAALSERIRARFRTGTMTQELTAQIRAAYDDLGRPKVAVRSSATAEDLPGMSFAGQQDTFLNVLGKDALLTAVIDCFSSLWSARAISYRARNGIEQSEVSLAVIVQEMVQSEASGVLFTANPVTGRRTESVIDATFGLGEALVGGQVEPDHYVVETGTGRVLEEHVGAKATIIRGLAEGGTETVQEGDQPTRALTDAQIDMLVDLGRRVATLYAFPQDIEWAFADGDLLLLQARPITTLFPLPRMAEADHLRVFVSLGTVQGVLDPFTPLGQEMLKGLFAGLCRVFGRQATIFDQPIVHIAGARPWIEATSALRNPLGRRMFLNAFPLLDPGIAEAVRALANDSRLLMGTMRLSSLARFAPVMSRILRSLLFALLQPEAALRQAQASVEDLVTVIEKQVHLAGTLQQRLTLFEWLGHQVLFPRAFLRLAPLIAAGYASLSVLGRLTARLEADNPDLPPRLYMELTKSLDNNVTTDMDLELWQTARRIREDAQACAEFEAASPEDLARDFHSRKLPDPVQQALTDFLDRYGMRGLAEIDFGRPRWRERPLPIIRALQSYLAIADANLMPDQVFQRGQLAAQEAAACLAEAAAKRWRSPAAGSLVRWLVRRVRTLAGFRESPKFLFIRLMDMVRTALLDSGQELAAAGVIQRADDLFFLRLEELKVLAMCTDGDWKKLVASRRAAHAGEMHRKPIPRLLLSDGTAIYAGLVNPSEADDRTIVGSGVSSGTVEGTVHVVFDPNHAQLQPGEILVCPGTDPSWTPLFLAAGGLVMEVGGMMTHGSVVAREYGIPAVVGVDRATERLQTGQQVRVDGSSGHIQLLG</sequence>
<dbReference type="InterPro" id="IPR002192">
    <property type="entry name" value="PPDK_AMP/ATP-bd"/>
</dbReference>
<dbReference type="InterPro" id="IPR036637">
    <property type="entry name" value="Phosphohistidine_dom_sf"/>
</dbReference>
<dbReference type="Pfam" id="PF01326">
    <property type="entry name" value="PPDK_N"/>
    <property type="match status" value="1"/>
</dbReference>
<dbReference type="PANTHER" id="PTHR43615:SF1">
    <property type="entry name" value="PPDK_N DOMAIN-CONTAINING PROTEIN"/>
    <property type="match status" value="1"/>
</dbReference>
<dbReference type="Gene3D" id="3.30.470.20">
    <property type="entry name" value="ATP-grasp fold, B domain"/>
    <property type="match status" value="1"/>
</dbReference>
<dbReference type="InterPro" id="IPR008279">
    <property type="entry name" value="PEP-util_enz_mobile_dom"/>
</dbReference>
<dbReference type="GO" id="GO:0016301">
    <property type="term" value="F:kinase activity"/>
    <property type="evidence" value="ECO:0007669"/>
    <property type="project" value="InterPro"/>
</dbReference>
<evidence type="ECO:0000259" key="2">
    <source>
        <dbReference type="Pfam" id="PF01326"/>
    </source>
</evidence>
<dbReference type="InterPro" id="IPR013815">
    <property type="entry name" value="ATP_grasp_subdomain_1"/>
</dbReference>
<organism evidence="3">
    <name type="scientific">Caldilineaceae bacterium SB0662_bin_9</name>
    <dbReference type="NCBI Taxonomy" id="2605258"/>
    <lineage>
        <taxon>Bacteria</taxon>
        <taxon>Bacillati</taxon>
        <taxon>Chloroflexota</taxon>
        <taxon>Caldilineae</taxon>
        <taxon>Caldilineales</taxon>
        <taxon>Caldilineaceae</taxon>
    </lineage>
</organism>
<dbReference type="SUPFAM" id="SSF52009">
    <property type="entry name" value="Phosphohistidine domain"/>
    <property type="match status" value="1"/>
</dbReference>
<comment type="caution">
    <text evidence="3">The sequence shown here is derived from an EMBL/GenBank/DDBJ whole genome shotgun (WGS) entry which is preliminary data.</text>
</comment>
<gene>
    <name evidence="3" type="ORF">F4Y08_14435</name>
</gene>
<dbReference type="GO" id="GO:0005524">
    <property type="term" value="F:ATP binding"/>
    <property type="evidence" value="ECO:0007669"/>
    <property type="project" value="InterPro"/>
</dbReference>
<proteinExistence type="predicted"/>
<name>A0A6B1DWX5_9CHLR</name>
<dbReference type="EMBL" id="VXPY01000099">
    <property type="protein sequence ID" value="MYD91506.1"/>
    <property type="molecule type" value="Genomic_DNA"/>
</dbReference>
<dbReference type="AlphaFoldDB" id="A0A6B1DWX5"/>
<dbReference type="Gene3D" id="3.50.30.10">
    <property type="entry name" value="Phosphohistidine domain"/>
    <property type="match status" value="1"/>
</dbReference>
<evidence type="ECO:0000313" key="3">
    <source>
        <dbReference type="EMBL" id="MYD91506.1"/>
    </source>
</evidence>